<keyword evidence="4" id="KW-1003">Cell membrane</keyword>
<dbReference type="AlphaFoldDB" id="A0AAN8EY30"/>
<feature type="domain" description="P-type ATPase C-terminal" evidence="22">
    <location>
        <begin position="841"/>
        <end position="1092"/>
    </location>
</feature>
<dbReference type="InterPro" id="IPR023214">
    <property type="entry name" value="HAD_sf"/>
</dbReference>
<dbReference type="InterPro" id="IPR023298">
    <property type="entry name" value="ATPase_P-typ_TM_dom_sf"/>
</dbReference>
<dbReference type="Gene3D" id="2.70.150.10">
    <property type="entry name" value="Calcium-transporting ATPase, cytoplasmic transduction domain A"/>
    <property type="match status" value="1"/>
</dbReference>
<feature type="active site" description="4-aspartylphosphate intermediate" evidence="16">
    <location>
        <position position="439"/>
    </location>
</feature>
<proteinExistence type="inferred from homology"/>
<feature type="binding site" evidence="17">
    <location>
        <position position="440"/>
    </location>
    <ligand>
        <name>ATP</name>
        <dbReference type="ChEBI" id="CHEBI:30616"/>
    </ligand>
</feature>
<accession>A0AAN8EY30</accession>
<evidence type="ECO:0000256" key="16">
    <source>
        <dbReference type="PIRSR" id="PIRSR606539-1"/>
    </source>
</evidence>
<keyword evidence="8 17" id="KW-0547">Nucleotide-binding</keyword>
<dbReference type="SUPFAM" id="SSF56784">
    <property type="entry name" value="HAD-like"/>
    <property type="match status" value="1"/>
</dbReference>
<feature type="region of interest" description="Disordered" evidence="20">
    <location>
        <begin position="1167"/>
        <end position="1194"/>
    </location>
</feature>
<evidence type="ECO:0000256" key="15">
    <source>
        <dbReference type="ARBA" id="ARBA00051303"/>
    </source>
</evidence>
<dbReference type="PANTHER" id="PTHR24092">
    <property type="entry name" value="PROBABLE PHOSPHOLIPID-TRANSPORTING ATPASE"/>
    <property type="match status" value="1"/>
</dbReference>
<evidence type="ECO:0000256" key="18">
    <source>
        <dbReference type="PIRSR" id="PIRSR606539-3"/>
    </source>
</evidence>
<evidence type="ECO:0000313" key="23">
    <source>
        <dbReference type="EMBL" id="KAK5969236.1"/>
    </source>
</evidence>
<dbReference type="Pfam" id="PF16209">
    <property type="entry name" value="PhoLip_ATPase_N"/>
    <property type="match status" value="1"/>
</dbReference>
<feature type="transmembrane region" description="Helical" evidence="19">
    <location>
        <begin position="1057"/>
        <end position="1079"/>
    </location>
</feature>
<dbReference type="Proteomes" id="UP001331761">
    <property type="component" value="Unassembled WGS sequence"/>
</dbReference>
<evidence type="ECO:0000256" key="20">
    <source>
        <dbReference type="SAM" id="MobiDB-lite"/>
    </source>
</evidence>
<feature type="transmembrane region" description="Helical" evidence="19">
    <location>
        <begin position="1017"/>
        <end position="1037"/>
    </location>
</feature>
<dbReference type="NCBIfam" id="TIGR01494">
    <property type="entry name" value="ATPase_P-type"/>
    <property type="match status" value="1"/>
</dbReference>
<dbReference type="GO" id="GO:0000287">
    <property type="term" value="F:magnesium ion binding"/>
    <property type="evidence" value="ECO:0007669"/>
    <property type="project" value="UniProtKB-UniRule"/>
</dbReference>
<feature type="transmembrane region" description="Helical" evidence="19">
    <location>
        <begin position="881"/>
        <end position="899"/>
    </location>
</feature>
<evidence type="ECO:0000256" key="13">
    <source>
        <dbReference type="ARBA" id="ARBA00023136"/>
    </source>
</evidence>
<evidence type="ECO:0000259" key="21">
    <source>
        <dbReference type="Pfam" id="PF16209"/>
    </source>
</evidence>
<evidence type="ECO:0000256" key="19">
    <source>
        <dbReference type="RuleBase" id="RU362033"/>
    </source>
</evidence>
<dbReference type="CDD" id="cd02073">
    <property type="entry name" value="P-type_ATPase_APLT_Dnf-like"/>
    <property type="match status" value="1"/>
</dbReference>
<dbReference type="SFLD" id="SFLDF00027">
    <property type="entry name" value="p-type_atpase"/>
    <property type="match status" value="1"/>
</dbReference>
<keyword evidence="5" id="KW-0597">Phosphoprotein</keyword>
<dbReference type="InterPro" id="IPR036412">
    <property type="entry name" value="HAD-like_sf"/>
</dbReference>
<dbReference type="FunFam" id="3.40.50.1000:FF:000190">
    <property type="entry name" value="Phospholipid-transporting ATPase"/>
    <property type="match status" value="1"/>
</dbReference>
<dbReference type="InterPro" id="IPR018303">
    <property type="entry name" value="ATPase_P-typ_P_site"/>
</dbReference>
<evidence type="ECO:0000256" key="12">
    <source>
        <dbReference type="ARBA" id="ARBA00022989"/>
    </source>
</evidence>
<evidence type="ECO:0000256" key="9">
    <source>
        <dbReference type="ARBA" id="ARBA00022840"/>
    </source>
</evidence>
<comment type="subcellular location">
    <subcellularLocation>
        <location evidence="2">Cell membrane</location>
    </subcellularLocation>
    <subcellularLocation>
        <location evidence="1 19">Membrane</location>
        <topology evidence="1 19">Multi-pass membrane protein</topology>
    </subcellularLocation>
</comment>
<dbReference type="FunFam" id="2.70.150.10:FF:000021">
    <property type="entry name" value="Phospholipid-transporting ATPase"/>
    <property type="match status" value="1"/>
</dbReference>
<keyword evidence="11 19" id="KW-1278">Translocase</keyword>
<feature type="binding site" evidence="18">
    <location>
        <position position="439"/>
    </location>
    <ligand>
        <name>Mg(2+)</name>
        <dbReference type="ChEBI" id="CHEBI:18420"/>
    </ligand>
</feature>
<evidence type="ECO:0000256" key="8">
    <source>
        <dbReference type="ARBA" id="ARBA00022741"/>
    </source>
</evidence>
<evidence type="ECO:0000256" key="4">
    <source>
        <dbReference type="ARBA" id="ARBA00022475"/>
    </source>
</evidence>
<dbReference type="InterPro" id="IPR006539">
    <property type="entry name" value="P-type_ATPase_IV"/>
</dbReference>
<keyword evidence="10 18" id="KW-0460">Magnesium</keyword>
<keyword evidence="6 19" id="KW-0812">Transmembrane</keyword>
<evidence type="ECO:0000256" key="1">
    <source>
        <dbReference type="ARBA" id="ARBA00004141"/>
    </source>
</evidence>
<dbReference type="SFLD" id="SFLDG00002">
    <property type="entry name" value="C1.7:_P-type_atpase_like"/>
    <property type="match status" value="1"/>
</dbReference>
<dbReference type="SFLD" id="SFLDS00003">
    <property type="entry name" value="Haloacid_Dehalogenase"/>
    <property type="match status" value="1"/>
</dbReference>
<feature type="compositionally biased region" description="Low complexity" evidence="20">
    <location>
        <begin position="1167"/>
        <end position="1184"/>
    </location>
</feature>
<comment type="similarity">
    <text evidence="3 19">Belongs to the cation transport ATPase (P-type) (TC 3.A.3) family. Type IV subfamily.</text>
</comment>
<comment type="caution">
    <text evidence="23">The sequence shown here is derived from an EMBL/GenBank/DDBJ whole genome shotgun (WGS) entry which is preliminary data.</text>
</comment>
<protein>
    <recommendedName>
        <fullName evidence="19">Phospholipid-transporting ATPase</fullName>
        <ecNumber evidence="19">7.6.2.1</ecNumber>
    </recommendedName>
</protein>
<feature type="binding site" evidence="17">
    <location>
        <position position="789"/>
    </location>
    <ligand>
        <name>ATP</name>
        <dbReference type="ChEBI" id="CHEBI:30616"/>
    </ligand>
</feature>
<feature type="domain" description="P-type ATPase N-terminal" evidence="21">
    <location>
        <begin position="76"/>
        <end position="132"/>
    </location>
</feature>
<keyword evidence="24" id="KW-1185">Reference proteome</keyword>
<dbReference type="InterPro" id="IPR023299">
    <property type="entry name" value="ATPase_P-typ_cyto_dom_N"/>
</dbReference>
<name>A0AAN8EY30_TRICO</name>
<feature type="binding site" evidence="17">
    <location>
        <position position="701"/>
    </location>
    <ligand>
        <name>ATP</name>
        <dbReference type="ChEBI" id="CHEBI:30616"/>
    </ligand>
</feature>
<keyword evidence="7 18" id="KW-0479">Metal-binding</keyword>
<dbReference type="InterPro" id="IPR008250">
    <property type="entry name" value="ATPase_P-typ_transduc_dom_A_sf"/>
</dbReference>
<evidence type="ECO:0000259" key="22">
    <source>
        <dbReference type="Pfam" id="PF16212"/>
    </source>
</evidence>
<feature type="binding site" evidence="17">
    <location>
        <position position="699"/>
    </location>
    <ligand>
        <name>ATP</name>
        <dbReference type="ChEBI" id="CHEBI:30616"/>
    </ligand>
</feature>
<feature type="binding site" evidence="18">
    <location>
        <position position="815"/>
    </location>
    <ligand>
        <name>Mg(2+)</name>
        <dbReference type="ChEBI" id="CHEBI:18420"/>
    </ligand>
</feature>
<evidence type="ECO:0000256" key="7">
    <source>
        <dbReference type="ARBA" id="ARBA00022723"/>
    </source>
</evidence>
<evidence type="ECO:0000256" key="11">
    <source>
        <dbReference type="ARBA" id="ARBA00022967"/>
    </source>
</evidence>
<evidence type="ECO:0000256" key="17">
    <source>
        <dbReference type="PIRSR" id="PIRSR606539-2"/>
    </source>
</evidence>
<feature type="transmembrane region" description="Helical" evidence="19">
    <location>
        <begin position="954"/>
        <end position="976"/>
    </location>
</feature>
<dbReference type="SUPFAM" id="SSF81660">
    <property type="entry name" value="Metal cation-transporting ATPase, ATP-binding domain N"/>
    <property type="match status" value="1"/>
</dbReference>
<dbReference type="PANTHER" id="PTHR24092:SF150">
    <property type="entry name" value="PHOSPHOLIPID-TRANSPORTING ATPASE"/>
    <property type="match status" value="1"/>
</dbReference>
<dbReference type="Pfam" id="PF16212">
    <property type="entry name" value="PhoLip_ATPase_C"/>
    <property type="match status" value="1"/>
</dbReference>
<feature type="transmembrane region" description="Helical" evidence="19">
    <location>
        <begin position="327"/>
        <end position="350"/>
    </location>
</feature>
<feature type="compositionally biased region" description="Basic and acidic residues" evidence="20">
    <location>
        <begin position="1139"/>
        <end position="1148"/>
    </location>
</feature>
<dbReference type="FunFam" id="3.40.1110.10:FF:000087">
    <property type="entry name" value="Phospholipid-transporting ATPase"/>
    <property type="match status" value="1"/>
</dbReference>
<dbReference type="PRINTS" id="PR00119">
    <property type="entry name" value="CATATPASE"/>
</dbReference>
<keyword evidence="12 19" id="KW-1133">Transmembrane helix</keyword>
<evidence type="ECO:0000256" key="3">
    <source>
        <dbReference type="ARBA" id="ARBA00008109"/>
    </source>
</evidence>
<feature type="binding site" evidence="17">
    <location>
        <position position="619"/>
    </location>
    <ligand>
        <name>ATP</name>
        <dbReference type="ChEBI" id="CHEBI:30616"/>
    </ligand>
</feature>
<dbReference type="GO" id="GO:0045332">
    <property type="term" value="P:phospholipid translocation"/>
    <property type="evidence" value="ECO:0007669"/>
    <property type="project" value="TreeGrafter"/>
</dbReference>
<evidence type="ECO:0000313" key="24">
    <source>
        <dbReference type="Proteomes" id="UP001331761"/>
    </source>
</evidence>
<dbReference type="SUPFAM" id="SSF81653">
    <property type="entry name" value="Calcium ATPase, transduction domain A"/>
    <property type="match status" value="1"/>
</dbReference>
<dbReference type="GO" id="GO:0140326">
    <property type="term" value="F:ATPase-coupled intramembrane lipid transporter activity"/>
    <property type="evidence" value="ECO:0007669"/>
    <property type="project" value="UniProtKB-EC"/>
</dbReference>
<dbReference type="EC" id="7.6.2.1" evidence="19"/>
<dbReference type="Gene3D" id="3.40.50.1000">
    <property type="entry name" value="HAD superfamily/HAD-like"/>
    <property type="match status" value="1"/>
</dbReference>
<dbReference type="GO" id="GO:0016887">
    <property type="term" value="F:ATP hydrolysis activity"/>
    <property type="evidence" value="ECO:0007669"/>
    <property type="project" value="InterPro"/>
</dbReference>
<feature type="binding site" evidence="17">
    <location>
        <position position="819"/>
    </location>
    <ligand>
        <name>ATP</name>
        <dbReference type="ChEBI" id="CHEBI:30616"/>
    </ligand>
</feature>
<feature type="binding site" evidence="17">
    <location>
        <position position="818"/>
    </location>
    <ligand>
        <name>ATP</name>
        <dbReference type="ChEBI" id="CHEBI:30616"/>
    </ligand>
</feature>
<dbReference type="GO" id="GO:0005886">
    <property type="term" value="C:plasma membrane"/>
    <property type="evidence" value="ECO:0007669"/>
    <property type="project" value="UniProtKB-SubCell"/>
</dbReference>
<dbReference type="InterPro" id="IPR032631">
    <property type="entry name" value="P-type_ATPase_N"/>
</dbReference>
<dbReference type="NCBIfam" id="TIGR01652">
    <property type="entry name" value="ATPase-Plipid"/>
    <property type="match status" value="1"/>
</dbReference>
<dbReference type="EMBL" id="WIXE01020408">
    <property type="protein sequence ID" value="KAK5969236.1"/>
    <property type="molecule type" value="Genomic_DNA"/>
</dbReference>
<feature type="binding site" evidence="17">
    <location>
        <position position="562"/>
    </location>
    <ligand>
        <name>ATP</name>
        <dbReference type="ChEBI" id="CHEBI:30616"/>
    </ligand>
</feature>
<feature type="binding site" evidence="17">
    <location>
        <position position="700"/>
    </location>
    <ligand>
        <name>ATP</name>
        <dbReference type="ChEBI" id="CHEBI:30616"/>
    </ligand>
</feature>
<reference evidence="23 24" key="1">
    <citation type="submission" date="2019-10" db="EMBL/GenBank/DDBJ databases">
        <title>Assembly and Annotation for the nematode Trichostrongylus colubriformis.</title>
        <authorList>
            <person name="Martin J."/>
        </authorList>
    </citation>
    <scope>NUCLEOTIDE SEQUENCE [LARGE SCALE GENOMIC DNA]</scope>
    <source>
        <strain evidence="23">G859</strain>
        <tissue evidence="23">Whole worm</tissue>
    </source>
</reference>
<feature type="binding site" evidence="17">
    <location>
        <position position="441"/>
    </location>
    <ligand>
        <name>ATP</name>
        <dbReference type="ChEBI" id="CHEBI:30616"/>
    </ligand>
</feature>
<dbReference type="InterPro" id="IPR001757">
    <property type="entry name" value="P_typ_ATPase"/>
</dbReference>
<feature type="transmembrane region" description="Helical" evidence="19">
    <location>
        <begin position="905"/>
        <end position="925"/>
    </location>
</feature>
<dbReference type="SUPFAM" id="SSF81665">
    <property type="entry name" value="Calcium ATPase, transmembrane domain M"/>
    <property type="match status" value="1"/>
</dbReference>
<keyword evidence="9 17" id="KW-0067">ATP-binding</keyword>
<dbReference type="GO" id="GO:0005524">
    <property type="term" value="F:ATP binding"/>
    <property type="evidence" value="ECO:0007669"/>
    <property type="project" value="UniProtKB-UniRule"/>
</dbReference>
<sequence>MNISYLCFLKLNQCDTFSSTDISASTYGGESLAAPLEQNLGESPLLLHEMSSSVSERHNRNSDVRRINLSGGGTLQKTRFCSNRISTCKYNAASFLPRFLYEQFRRYNNIFFLTIALLQQIPDVSPTGRYTTAVPFMLILSVSAIKEIFEDIKRRRADHKVNSFPALILKDSAWQSREWRDVRVGDLIRVDNDQLFPADLLLLSSSEPQGMCYIETSNLDGETNLKIKQALPATSSLVTLDKLVDFEARIECELPSRHVNEFSGNLIMDEAMPFGIDQLLLRGARLKNTPWIFGAVIYTGHDSKLMMNSKTAPLKSGTVDKKTNTRIIFLFFVLVGLAVISAIGAEIWRSTHLPQAWYISFLQFDSRTSFPWHVLTFFILYNNLIPISLQVTLEIVRFFQAGYINVDLEMYDPNSDSCAVARTSNLNEELGLVKYVMSDKTGTLTRNVMKFKRVSVAGKVFGNNETDEFDDDSLIEEYRYAPETQNGIQIKELLTMMAICHTVVPEDKDGELSYQCSSPDEGALVRGAASLGFVFHTRKPKQVVMSVLGKDETYEVLDVIDFTSDRKRMSVVVRDPSGRIKLYTKGADTVILDRLVDGSEAVIDSCHSHLEDFASYGYRTLCFAMRVIEEDEYVTWANDYHAAGILIEGRQKALAEEAEKIEVQLELVGATAIEDKLQEYVPETVQALMAADMRVWILTGDKRETAINIAHSCALCHQSTELLTVDKDTYEGTYTKLKQLADRSAQLEKEDKEYAMIIDGKSLVHALVGECRPYFGELALKCHAVVCCRMSPMQKAEVVEMVRGLGNHVVMAVGDGANDVAMIQAANVGIGISGEEGLQAASASDYAIPRFHFLRRLLLVHGAWNHDRSVKVILYSFYKNICLYIIELWFAIFSAWSGQTIFERWTIGLFNVVFTAWPPVVLGLFDRPVEANVMMKHPALYHSFQKRSFSLPQFFLWIGMAIVHSLSLFFLSYGFLNSIVWSTGKDGGWLMLGNSAYTFVVVTVCLKALLECDSWTWPIVAACFGSILLWLLFLPIYAEVFPSISSRIGGDMAGMAWIMMSSALFWCGALFIPCATLIWDLIIKSIFTITLPTPREMAVMRLKGTTSSPGFQRLASKSSRVAAAKTPLKQNGSGPLSEPLRETTRLHGHDNPAVEYGSTEMVMFGLPSSSDSSNRPNDIDSSNITRISIAPERF</sequence>
<evidence type="ECO:0000256" key="14">
    <source>
        <dbReference type="ARBA" id="ARBA00034036"/>
    </source>
</evidence>
<feature type="binding site" evidence="18">
    <location>
        <position position="441"/>
    </location>
    <ligand>
        <name>Mg(2+)</name>
        <dbReference type="ChEBI" id="CHEBI:18420"/>
    </ligand>
</feature>
<feature type="binding site" evidence="17">
    <location>
        <position position="585"/>
    </location>
    <ligand>
        <name>ATP</name>
        <dbReference type="ChEBI" id="CHEBI:30616"/>
    </ligand>
</feature>
<evidence type="ECO:0000256" key="2">
    <source>
        <dbReference type="ARBA" id="ARBA00004236"/>
    </source>
</evidence>
<dbReference type="InterPro" id="IPR032630">
    <property type="entry name" value="P_typ_ATPase_c"/>
</dbReference>
<feature type="region of interest" description="Disordered" evidence="20">
    <location>
        <begin position="1121"/>
        <end position="1148"/>
    </location>
</feature>
<feature type="binding site" evidence="17">
    <location>
        <position position="439"/>
    </location>
    <ligand>
        <name>ATP</name>
        <dbReference type="ChEBI" id="CHEBI:30616"/>
    </ligand>
</feature>
<evidence type="ECO:0000256" key="6">
    <source>
        <dbReference type="ARBA" id="ARBA00022692"/>
    </source>
</evidence>
<comment type="catalytic activity">
    <reaction evidence="14 19">
        <text>ATP + H2O + phospholipidSide 1 = ADP + phosphate + phospholipidSide 2.</text>
        <dbReference type="EC" id="7.6.2.1"/>
    </reaction>
</comment>
<dbReference type="Pfam" id="PF13246">
    <property type="entry name" value="Cation_ATPase"/>
    <property type="match status" value="1"/>
</dbReference>
<gene>
    <name evidence="23" type="ORF">GCK32_003509</name>
</gene>
<evidence type="ECO:0000256" key="5">
    <source>
        <dbReference type="ARBA" id="ARBA00022553"/>
    </source>
</evidence>
<feature type="binding site" evidence="17">
    <location>
        <position position="521"/>
    </location>
    <ligand>
        <name>ATP</name>
        <dbReference type="ChEBI" id="CHEBI:30616"/>
    </ligand>
</feature>
<comment type="catalytic activity">
    <reaction evidence="15">
        <text>a 1,2-diacyl-sn-glycero-3-phospho-L-serine(out) + ATP + H2O = a 1,2-diacyl-sn-glycero-3-phospho-L-serine(in) + ADP + phosphate + H(+)</text>
        <dbReference type="Rhea" id="RHEA:38567"/>
        <dbReference type="ChEBI" id="CHEBI:15377"/>
        <dbReference type="ChEBI" id="CHEBI:15378"/>
        <dbReference type="ChEBI" id="CHEBI:30616"/>
        <dbReference type="ChEBI" id="CHEBI:43474"/>
        <dbReference type="ChEBI" id="CHEBI:57262"/>
        <dbReference type="ChEBI" id="CHEBI:456216"/>
    </reaction>
    <physiologicalReaction direction="left-to-right" evidence="15">
        <dbReference type="Rhea" id="RHEA:38568"/>
    </physiologicalReaction>
</comment>
<feature type="binding site" evidence="18">
    <location>
        <position position="819"/>
    </location>
    <ligand>
        <name>Mg(2+)</name>
        <dbReference type="ChEBI" id="CHEBI:18420"/>
    </ligand>
</feature>
<dbReference type="InterPro" id="IPR044492">
    <property type="entry name" value="P_typ_ATPase_HD_dom"/>
</dbReference>
<evidence type="ECO:0000256" key="10">
    <source>
        <dbReference type="ARBA" id="ARBA00022842"/>
    </source>
</evidence>
<keyword evidence="13 19" id="KW-0472">Membrane</keyword>
<comment type="cofactor">
    <cofactor evidence="18">
        <name>Mg(2+)</name>
        <dbReference type="ChEBI" id="CHEBI:18420"/>
    </cofactor>
</comment>
<feature type="binding site" evidence="17">
    <location>
        <position position="795"/>
    </location>
    <ligand>
        <name>ATP</name>
        <dbReference type="ChEBI" id="CHEBI:30616"/>
    </ligand>
</feature>
<dbReference type="Gene3D" id="3.40.1110.10">
    <property type="entry name" value="Calcium-transporting ATPase, cytoplasmic domain N"/>
    <property type="match status" value="1"/>
</dbReference>
<feature type="transmembrane region" description="Helical" evidence="19">
    <location>
        <begin position="988"/>
        <end position="1010"/>
    </location>
</feature>
<dbReference type="PROSITE" id="PS00154">
    <property type="entry name" value="ATPASE_E1_E2"/>
    <property type="match status" value="1"/>
</dbReference>
<organism evidence="23 24">
    <name type="scientific">Trichostrongylus colubriformis</name>
    <name type="common">Black scour worm</name>
    <dbReference type="NCBI Taxonomy" id="6319"/>
    <lineage>
        <taxon>Eukaryota</taxon>
        <taxon>Metazoa</taxon>
        <taxon>Ecdysozoa</taxon>
        <taxon>Nematoda</taxon>
        <taxon>Chromadorea</taxon>
        <taxon>Rhabditida</taxon>
        <taxon>Rhabditina</taxon>
        <taxon>Rhabditomorpha</taxon>
        <taxon>Strongyloidea</taxon>
        <taxon>Trichostrongylidae</taxon>
        <taxon>Trichostrongylus</taxon>
    </lineage>
</organism>
<feature type="transmembrane region" description="Helical" evidence="19">
    <location>
        <begin position="370"/>
        <end position="389"/>
    </location>
</feature>
<dbReference type="GO" id="GO:0005802">
    <property type="term" value="C:trans-Golgi network"/>
    <property type="evidence" value="ECO:0007669"/>
    <property type="project" value="TreeGrafter"/>
</dbReference>